<reference evidence="2 3" key="1">
    <citation type="submission" date="2021-06" db="EMBL/GenBank/DDBJ databases">
        <title>Gemonas diversity in paddy soil.</title>
        <authorList>
            <person name="Liu G."/>
        </authorList>
    </citation>
    <scope>NUCLEOTIDE SEQUENCE [LARGE SCALE GENOMIC DNA]</scope>
    <source>
        <strain evidence="2 3">RG2</strain>
    </source>
</reference>
<evidence type="ECO:0000259" key="1">
    <source>
        <dbReference type="Pfam" id="PF01370"/>
    </source>
</evidence>
<accession>A0ABX8LJ98</accession>
<dbReference type="Proteomes" id="UP000683559">
    <property type="component" value="Chromosome"/>
</dbReference>
<name>A0ABX8LJ98_9BACT</name>
<dbReference type="EMBL" id="CP077683">
    <property type="protein sequence ID" value="QXE91549.1"/>
    <property type="molecule type" value="Genomic_DNA"/>
</dbReference>
<evidence type="ECO:0000313" key="3">
    <source>
        <dbReference type="Proteomes" id="UP000683559"/>
    </source>
</evidence>
<dbReference type="InterPro" id="IPR050177">
    <property type="entry name" value="Lipid_A_modif_metabolic_enz"/>
</dbReference>
<feature type="domain" description="NAD-dependent epimerase/dehydratase" evidence="1">
    <location>
        <begin position="8"/>
        <end position="241"/>
    </location>
</feature>
<proteinExistence type="predicted"/>
<dbReference type="Pfam" id="PF01370">
    <property type="entry name" value="Epimerase"/>
    <property type="match status" value="1"/>
</dbReference>
<evidence type="ECO:0000313" key="2">
    <source>
        <dbReference type="EMBL" id="QXE91549.1"/>
    </source>
</evidence>
<keyword evidence="3" id="KW-1185">Reference proteome</keyword>
<organism evidence="2 3">
    <name type="scientific">Geomonas subterranea</name>
    <dbReference type="NCBI Taxonomy" id="2847989"/>
    <lineage>
        <taxon>Bacteria</taxon>
        <taxon>Pseudomonadati</taxon>
        <taxon>Thermodesulfobacteriota</taxon>
        <taxon>Desulfuromonadia</taxon>
        <taxon>Geobacterales</taxon>
        <taxon>Geobacteraceae</taxon>
        <taxon>Geomonas</taxon>
    </lineage>
</organism>
<dbReference type="PANTHER" id="PTHR43245:SF13">
    <property type="entry name" value="UDP-D-APIOSE_UDP-D-XYLOSE SYNTHASE 2"/>
    <property type="match status" value="1"/>
</dbReference>
<sequence>MQKRGNCLVLGGCGFIGSHLSEALLACGHFVRIFDKRNVNTANIAAFKDRVELVTGDFMNEDELRGVLKDIDVVVHLVSMTLPKSSNDNMIYDVETNLSGTLRLLNLARQQGVSKVVYASSGGTVYGVPQFQPITESHPVDPLCSYGITKLATEKYLHLYRHLYGLDYTVLRIANPYGERQDPASGQGAVTTFVWRALSGEPIVIWGDGSVARDFLHISDLVDAFLRVIHGGTPSRVYNIGCGEPCTLNRLVEVIGRVTGTKPSVEYKPVRKLDVPVNYLDVTLAREELGWTPRLDLDQGIARLARYVRAELNR</sequence>
<dbReference type="PANTHER" id="PTHR43245">
    <property type="entry name" value="BIFUNCTIONAL POLYMYXIN RESISTANCE PROTEIN ARNA"/>
    <property type="match status" value="1"/>
</dbReference>
<dbReference type="RefSeq" id="WP_217288130.1">
    <property type="nucleotide sequence ID" value="NZ_CP077683.1"/>
</dbReference>
<gene>
    <name evidence="2" type="ORF">KP001_03100</name>
</gene>
<dbReference type="InterPro" id="IPR001509">
    <property type="entry name" value="Epimerase_deHydtase"/>
</dbReference>
<protein>
    <submittedName>
        <fullName evidence="2">NAD-dependent epimerase/dehydratase family protein</fullName>
    </submittedName>
</protein>